<feature type="transmembrane region" description="Helical" evidence="1">
    <location>
        <begin position="171"/>
        <end position="194"/>
    </location>
</feature>
<evidence type="ECO:0000256" key="1">
    <source>
        <dbReference type="SAM" id="Phobius"/>
    </source>
</evidence>
<dbReference type="EMBL" id="AJWK01022591">
    <property type="status" value="NOT_ANNOTATED_CDS"/>
    <property type="molecule type" value="Genomic_DNA"/>
</dbReference>
<dbReference type="Proteomes" id="UP000092461">
    <property type="component" value="Unassembled WGS sequence"/>
</dbReference>
<dbReference type="InterPro" id="IPR012464">
    <property type="entry name" value="DUF1676"/>
</dbReference>
<keyword evidence="2" id="KW-0732">Signal</keyword>
<feature type="chain" id="PRO_5008408388" evidence="2">
    <location>
        <begin position="20"/>
        <end position="266"/>
    </location>
</feature>
<dbReference type="RefSeq" id="XP_055677150.1">
    <property type="nucleotide sequence ID" value="XM_055821175.1"/>
</dbReference>
<reference evidence="3" key="1">
    <citation type="submission" date="2020-05" db="UniProtKB">
        <authorList>
            <consortium name="EnsemblMetazoa"/>
        </authorList>
    </citation>
    <scope>IDENTIFICATION</scope>
    <source>
        <strain evidence="3">Jacobina</strain>
    </source>
</reference>
<evidence type="ECO:0000313" key="3">
    <source>
        <dbReference type="EnsemblMetazoa" id="LLOJ006876-PA"/>
    </source>
</evidence>
<evidence type="ECO:0000256" key="2">
    <source>
        <dbReference type="SAM" id="SignalP"/>
    </source>
</evidence>
<keyword evidence="4" id="KW-1185">Reference proteome</keyword>
<proteinExistence type="predicted"/>
<dbReference type="VEuPathDB" id="VectorBase:LLONM1_010883"/>
<organism evidence="3 4">
    <name type="scientific">Lutzomyia longipalpis</name>
    <name type="common">Sand fly</name>
    <dbReference type="NCBI Taxonomy" id="7200"/>
    <lineage>
        <taxon>Eukaryota</taxon>
        <taxon>Metazoa</taxon>
        <taxon>Ecdysozoa</taxon>
        <taxon>Arthropoda</taxon>
        <taxon>Hexapoda</taxon>
        <taxon>Insecta</taxon>
        <taxon>Pterygota</taxon>
        <taxon>Neoptera</taxon>
        <taxon>Endopterygota</taxon>
        <taxon>Diptera</taxon>
        <taxon>Nematocera</taxon>
        <taxon>Psychodoidea</taxon>
        <taxon>Psychodidae</taxon>
        <taxon>Lutzomyia</taxon>
        <taxon>Lutzomyia</taxon>
    </lineage>
</organism>
<dbReference type="KEGG" id="lll:129786276"/>
<accession>A0A1B0GK52</accession>
<dbReference type="VEuPathDB" id="VectorBase:LLOJ006876"/>
<dbReference type="AlphaFoldDB" id="A0A1B0GK52"/>
<keyword evidence="1" id="KW-0812">Transmembrane</keyword>
<evidence type="ECO:0000313" key="4">
    <source>
        <dbReference type="Proteomes" id="UP000092461"/>
    </source>
</evidence>
<dbReference type="GeneID" id="129786276"/>
<protein>
    <submittedName>
        <fullName evidence="3">Uncharacterized protein</fullName>
    </submittedName>
</protein>
<dbReference type="Pfam" id="PF07898">
    <property type="entry name" value="DUF1676"/>
    <property type="match status" value="1"/>
</dbReference>
<dbReference type="GO" id="GO:0016020">
    <property type="term" value="C:membrane"/>
    <property type="evidence" value="ECO:0007669"/>
    <property type="project" value="TreeGrafter"/>
</dbReference>
<dbReference type="EnsemblMetazoa" id="LLOJ006876-RA">
    <property type="protein sequence ID" value="LLOJ006876-PA"/>
    <property type="gene ID" value="LLOJ006876"/>
</dbReference>
<dbReference type="PROSITE" id="PS51257">
    <property type="entry name" value="PROKAR_LIPOPROTEIN"/>
    <property type="match status" value="1"/>
</dbReference>
<dbReference type="PANTHER" id="PTHR21879:SF26">
    <property type="entry name" value="OSIRIS 1"/>
    <property type="match status" value="1"/>
</dbReference>
<dbReference type="PANTHER" id="PTHR21879">
    <property type="entry name" value="FI03362P-RELATED-RELATED"/>
    <property type="match status" value="1"/>
</dbReference>
<sequence length="266" mass="30069">MKVKCLLVFLAFAIACAVAEKKTDDYVLTTQNDCYTSKKFFTCLKYRTVRYIWAIATGRMNLFDHDTNLESANTVRLVQLSVPEKEELFSEPRQLAGDSEYLKAVKFFKRSINTFLSFHGIGLGIDNEKGARLIASEDDNETSEGRRIRRKKLNLIFPLAILLKLAHLKVLLLPILLGIGVIQVLLIVGGALLFHFLRNNTLCKVQPHLVHSHSHVTETGPEVSYNSYQGYNPYGPPYGGHVGYNKDWATNRAYSAYNIVPDVEKQ</sequence>
<keyword evidence="1" id="KW-1133">Transmembrane helix</keyword>
<name>A0A1B0GK52_LUTLO</name>
<keyword evidence="1" id="KW-0472">Membrane</keyword>
<dbReference type="OrthoDB" id="7475263at2759"/>
<feature type="signal peptide" evidence="2">
    <location>
        <begin position="1"/>
        <end position="19"/>
    </location>
</feature>